<dbReference type="Proteomes" id="UP001060336">
    <property type="component" value="Chromosome"/>
</dbReference>
<dbReference type="SUPFAM" id="SSF100950">
    <property type="entry name" value="NagB/RpiA/CoA transferase-like"/>
    <property type="match status" value="1"/>
</dbReference>
<evidence type="ECO:0000256" key="1">
    <source>
        <dbReference type="ARBA" id="ARBA00010638"/>
    </source>
</evidence>
<comment type="cofactor">
    <cofactor evidence="5">
        <name>Mg(2+)</name>
        <dbReference type="ChEBI" id="CHEBI:18420"/>
    </cofactor>
</comment>
<dbReference type="GO" id="GO:0005524">
    <property type="term" value="F:ATP binding"/>
    <property type="evidence" value="ECO:0007669"/>
    <property type="project" value="UniProtKB-KW"/>
</dbReference>
<dbReference type="NCBIfam" id="TIGR02727">
    <property type="entry name" value="MTHFS_bact"/>
    <property type="match status" value="1"/>
</dbReference>
<dbReference type="InterPro" id="IPR024185">
    <property type="entry name" value="FTHF_cligase-like_sf"/>
</dbReference>
<feature type="binding site" evidence="4">
    <location>
        <position position="70"/>
    </location>
    <ligand>
        <name>substrate</name>
    </ligand>
</feature>
<dbReference type="EC" id="6.3.3.2" evidence="5"/>
<sequence length="205" mass="21995">MPETASTSETSPNGIESVKAALRQRIELRRQEAHAVLGVSAGDAIRNLFFESAGLPEASVVAAYWPFRTEIDPRPLMHALHARGHRIVLPVVARKAAPLSFRLWGPGAPLVKAGLGGLVPDIGAPELDPTMLLVPMLAFDDAGYRLGYGGGFYDRTLEKLRAGGPVRAIGIAYEAQRVDAVPREATDQRLDALLTEAGFTEFGKA</sequence>
<feature type="binding site" evidence="4">
    <location>
        <begin position="19"/>
        <end position="23"/>
    </location>
    <ligand>
        <name>ATP</name>
        <dbReference type="ChEBI" id="CHEBI:30616"/>
    </ligand>
</feature>
<name>A0A9J7AVC9_9PROT</name>
<dbReference type="AlphaFoldDB" id="A0A9J7AVC9"/>
<dbReference type="EMBL" id="CP102480">
    <property type="protein sequence ID" value="UUX51723.1"/>
    <property type="molecule type" value="Genomic_DNA"/>
</dbReference>
<comment type="catalytic activity">
    <reaction evidence="5">
        <text>(6S)-5-formyl-5,6,7,8-tetrahydrofolate + ATP = (6R)-5,10-methenyltetrahydrofolate + ADP + phosphate</text>
        <dbReference type="Rhea" id="RHEA:10488"/>
        <dbReference type="ChEBI" id="CHEBI:30616"/>
        <dbReference type="ChEBI" id="CHEBI:43474"/>
        <dbReference type="ChEBI" id="CHEBI:57455"/>
        <dbReference type="ChEBI" id="CHEBI:57457"/>
        <dbReference type="ChEBI" id="CHEBI:456216"/>
        <dbReference type="EC" id="6.3.3.2"/>
    </reaction>
</comment>
<keyword evidence="3 4" id="KW-0067">ATP-binding</keyword>
<keyword evidence="6" id="KW-0436">Ligase</keyword>
<keyword evidence="5" id="KW-0460">Magnesium</keyword>
<evidence type="ECO:0000256" key="5">
    <source>
        <dbReference type="RuleBase" id="RU361279"/>
    </source>
</evidence>
<dbReference type="GO" id="GO:0009396">
    <property type="term" value="P:folic acid-containing compound biosynthetic process"/>
    <property type="evidence" value="ECO:0007669"/>
    <property type="project" value="TreeGrafter"/>
</dbReference>
<dbReference type="Gene3D" id="3.40.50.10420">
    <property type="entry name" value="NagB/RpiA/CoA transferase-like"/>
    <property type="match status" value="1"/>
</dbReference>
<dbReference type="Pfam" id="PF01812">
    <property type="entry name" value="5-FTHF_cyc-lig"/>
    <property type="match status" value="1"/>
</dbReference>
<dbReference type="GO" id="GO:0030272">
    <property type="term" value="F:5-formyltetrahydrofolate cyclo-ligase activity"/>
    <property type="evidence" value="ECO:0007669"/>
    <property type="project" value="UniProtKB-EC"/>
</dbReference>
<dbReference type="KEGG" id="naci:NUH88_08475"/>
<protein>
    <recommendedName>
        <fullName evidence="5">5-formyltetrahydrofolate cyclo-ligase</fullName>
        <ecNumber evidence="5">6.3.3.2</ecNumber>
    </recommendedName>
</protein>
<evidence type="ECO:0000256" key="2">
    <source>
        <dbReference type="ARBA" id="ARBA00022741"/>
    </source>
</evidence>
<comment type="similarity">
    <text evidence="1 5">Belongs to the 5-formyltetrahydrofolate cyclo-ligase family.</text>
</comment>
<organism evidence="6 7">
    <name type="scientific">Nisaea acidiphila</name>
    <dbReference type="NCBI Taxonomy" id="1862145"/>
    <lineage>
        <taxon>Bacteria</taxon>
        <taxon>Pseudomonadati</taxon>
        <taxon>Pseudomonadota</taxon>
        <taxon>Alphaproteobacteria</taxon>
        <taxon>Rhodospirillales</taxon>
        <taxon>Thalassobaculaceae</taxon>
        <taxon>Nisaea</taxon>
    </lineage>
</organism>
<dbReference type="PANTHER" id="PTHR23407:SF1">
    <property type="entry name" value="5-FORMYLTETRAHYDROFOLATE CYCLO-LIGASE"/>
    <property type="match status" value="1"/>
</dbReference>
<keyword evidence="2 4" id="KW-0547">Nucleotide-binding</keyword>
<dbReference type="InterPro" id="IPR037171">
    <property type="entry name" value="NagB/RpiA_transferase-like"/>
</dbReference>
<dbReference type="GO" id="GO:0035999">
    <property type="term" value="P:tetrahydrofolate interconversion"/>
    <property type="evidence" value="ECO:0007669"/>
    <property type="project" value="TreeGrafter"/>
</dbReference>
<keyword evidence="7" id="KW-1185">Reference proteome</keyword>
<keyword evidence="5" id="KW-0479">Metal-binding</keyword>
<reference evidence="6" key="1">
    <citation type="submission" date="2022-08" db="EMBL/GenBank/DDBJ databases">
        <title>Nisaea acidiphila sp. nov., isolated from a marine algal debris and emended description of the genus Nisaea Urios et al. 2008.</title>
        <authorList>
            <person name="Kwon K."/>
        </authorList>
    </citation>
    <scope>NUCLEOTIDE SEQUENCE</scope>
    <source>
        <strain evidence="6">MEBiC11861</strain>
    </source>
</reference>
<evidence type="ECO:0000256" key="4">
    <source>
        <dbReference type="PIRSR" id="PIRSR006806-1"/>
    </source>
</evidence>
<evidence type="ECO:0000256" key="3">
    <source>
        <dbReference type="ARBA" id="ARBA00022840"/>
    </source>
</evidence>
<accession>A0A9J7AVC9</accession>
<feature type="binding site" evidence="4">
    <location>
        <begin position="145"/>
        <end position="153"/>
    </location>
    <ligand>
        <name>ATP</name>
        <dbReference type="ChEBI" id="CHEBI:30616"/>
    </ligand>
</feature>
<gene>
    <name evidence="6" type="ORF">NUH88_08475</name>
</gene>
<dbReference type="InterPro" id="IPR002698">
    <property type="entry name" value="FTHF_cligase"/>
</dbReference>
<evidence type="ECO:0000313" key="7">
    <source>
        <dbReference type="Proteomes" id="UP001060336"/>
    </source>
</evidence>
<dbReference type="RefSeq" id="WP_257771385.1">
    <property type="nucleotide sequence ID" value="NZ_CP102480.1"/>
</dbReference>
<dbReference type="PIRSF" id="PIRSF006806">
    <property type="entry name" value="FTHF_cligase"/>
    <property type="match status" value="1"/>
</dbReference>
<evidence type="ECO:0000313" key="6">
    <source>
        <dbReference type="EMBL" id="UUX51723.1"/>
    </source>
</evidence>
<dbReference type="GO" id="GO:0046872">
    <property type="term" value="F:metal ion binding"/>
    <property type="evidence" value="ECO:0007669"/>
    <property type="project" value="UniProtKB-KW"/>
</dbReference>
<dbReference type="PANTHER" id="PTHR23407">
    <property type="entry name" value="ATPASE INHIBITOR/5-FORMYLTETRAHYDROFOLATE CYCLO-LIGASE"/>
    <property type="match status" value="1"/>
</dbReference>
<proteinExistence type="inferred from homology"/>